<proteinExistence type="predicted"/>
<gene>
    <name evidence="2" type="ORF">HNQ61_003302</name>
</gene>
<evidence type="ECO:0000256" key="1">
    <source>
        <dbReference type="SAM" id="SignalP"/>
    </source>
</evidence>
<organism evidence="2 3">
    <name type="scientific">Longimicrobium terrae</name>
    <dbReference type="NCBI Taxonomy" id="1639882"/>
    <lineage>
        <taxon>Bacteria</taxon>
        <taxon>Pseudomonadati</taxon>
        <taxon>Gemmatimonadota</taxon>
        <taxon>Longimicrobiia</taxon>
        <taxon>Longimicrobiales</taxon>
        <taxon>Longimicrobiaceae</taxon>
        <taxon>Longimicrobium</taxon>
    </lineage>
</organism>
<dbReference type="Proteomes" id="UP000582837">
    <property type="component" value="Unassembled WGS sequence"/>
</dbReference>
<sequence>MKRLVSSAIVAALALCTGAAHAQSSPADADTTTVLRKGARSISFTAPLDGGSAQAGIWRMVDDNTNVGILVALGASRNSLDVDDDEGSSTNTQLNLSLGVRVRRYADPLGPVRPYILSGAYVFGIHQSHGPGDDLGTTSRVVGVGGLGGLGVEWFPARRVSISGETGLRAQLSRQTLETDDSVNERTAHSTGLNLDTFTSGLAVQIYF</sequence>
<protein>
    <recommendedName>
        <fullName evidence="4">Outer membrane protein beta-barrel domain-containing protein</fullName>
    </recommendedName>
</protein>
<reference evidence="2 3" key="1">
    <citation type="submission" date="2020-08" db="EMBL/GenBank/DDBJ databases">
        <title>Genomic Encyclopedia of Type Strains, Phase IV (KMG-IV): sequencing the most valuable type-strain genomes for metagenomic binning, comparative biology and taxonomic classification.</title>
        <authorList>
            <person name="Goeker M."/>
        </authorList>
    </citation>
    <scope>NUCLEOTIDE SEQUENCE [LARGE SCALE GENOMIC DNA]</scope>
    <source>
        <strain evidence="2 3">DSM 29007</strain>
    </source>
</reference>
<name>A0A841H0Y3_9BACT</name>
<dbReference type="SUPFAM" id="SSF56925">
    <property type="entry name" value="OMPA-like"/>
    <property type="match status" value="1"/>
</dbReference>
<evidence type="ECO:0000313" key="3">
    <source>
        <dbReference type="Proteomes" id="UP000582837"/>
    </source>
</evidence>
<feature type="signal peptide" evidence="1">
    <location>
        <begin position="1"/>
        <end position="22"/>
    </location>
</feature>
<keyword evidence="3" id="KW-1185">Reference proteome</keyword>
<accession>A0A841H0Y3</accession>
<comment type="caution">
    <text evidence="2">The sequence shown here is derived from an EMBL/GenBank/DDBJ whole genome shotgun (WGS) entry which is preliminary data.</text>
</comment>
<dbReference type="RefSeq" id="WP_170032291.1">
    <property type="nucleotide sequence ID" value="NZ_JABDTL010000001.1"/>
</dbReference>
<dbReference type="InterPro" id="IPR011250">
    <property type="entry name" value="OMP/PagP_B-barrel"/>
</dbReference>
<feature type="chain" id="PRO_5032511770" description="Outer membrane protein beta-barrel domain-containing protein" evidence="1">
    <location>
        <begin position="23"/>
        <end position="208"/>
    </location>
</feature>
<keyword evidence="1" id="KW-0732">Signal</keyword>
<dbReference type="AlphaFoldDB" id="A0A841H0Y3"/>
<evidence type="ECO:0000313" key="2">
    <source>
        <dbReference type="EMBL" id="MBB6071663.1"/>
    </source>
</evidence>
<evidence type="ECO:0008006" key="4">
    <source>
        <dbReference type="Google" id="ProtNLM"/>
    </source>
</evidence>
<dbReference type="EMBL" id="JACHIA010000010">
    <property type="protein sequence ID" value="MBB6071663.1"/>
    <property type="molecule type" value="Genomic_DNA"/>
</dbReference>